<evidence type="ECO:0000256" key="13">
    <source>
        <dbReference type="RuleBase" id="RU367134"/>
    </source>
</evidence>
<keyword evidence="5 9" id="KW-0067">ATP-binding</keyword>
<dbReference type="CDD" id="cd19524">
    <property type="entry name" value="RecA-like_spastin"/>
    <property type="match status" value="1"/>
</dbReference>
<evidence type="ECO:0000256" key="5">
    <source>
        <dbReference type="ARBA" id="ARBA00022840"/>
    </source>
</evidence>
<evidence type="ECO:0000256" key="7">
    <source>
        <dbReference type="ARBA" id="ARBA00048679"/>
    </source>
</evidence>
<protein>
    <recommendedName>
        <fullName evidence="13">Aurora kinase</fullName>
        <ecNumber evidence="13">2.7.11.1</ecNumber>
    </recommendedName>
</protein>
<dbReference type="Gene3D" id="1.10.8.60">
    <property type="match status" value="1"/>
</dbReference>
<evidence type="ECO:0000256" key="10">
    <source>
        <dbReference type="PIRSR" id="PIRSR630616-3"/>
    </source>
</evidence>
<dbReference type="Proteomes" id="UP000187203">
    <property type="component" value="Unassembled WGS sequence"/>
</dbReference>
<dbReference type="PROSITE" id="PS00107">
    <property type="entry name" value="PROTEIN_KINASE_ATP"/>
    <property type="match status" value="1"/>
</dbReference>
<evidence type="ECO:0000256" key="14">
    <source>
        <dbReference type="SAM" id="MobiDB-lite"/>
    </source>
</evidence>
<evidence type="ECO:0000256" key="11">
    <source>
        <dbReference type="PROSITE-ProRule" id="PRU10141"/>
    </source>
</evidence>
<evidence type="ECO:0000256" key="4">
    <source>
        <dbReference type="ARBA" id="ARBA00022777"/>
    </source>
</evidence>
<feature type="binding site" evidence="11">
    <location>
        <position position="447"/>
    </location>
    <ligand>
        <name>ATP</name>
        <dbReference type="ChEBI" id="CHEBI:30616"/>
    </ligand>
</feature>
<dbReference type="FunFam" id="3.40.50.300:FF:000958">
    <property type="entry name" value="Spastin, putative"/>
    <property type="match status" value="1"/>
</dbReference>
<evidence type="ECO:0000256" key="8">
    <source>
        <dbReference type="PIRSR" id="PIRSR630616-1"/>
    </source>
</evidence>
<dbReference type="GO" id="GO:0004674">
    <property type="term" value="F:protein serine/threonine kinase activity"/>
    <property type="evidence" value="ECO:0007669"/>
    <property type="project" value="UniProtKB-KW"/>
</dbReference>
<comment type="catalytic activity">
    <reaction evidence="6 13">
        <text>L-threonyl-[protein] + ATP = O-phospho-L-threonyl-[protein] + ADP + H(+)</text>
        <dbReference type="Rhea" id="RHEA:46608"/>
        <dbReference type="Rhea" id="RHEA-COMP:11060"/>
        <dbReference type="Rhea" id="RHEA-COMP:11605"/>
        <dbReference type="ChEBI" id="CHEBI:15378"/>
        <dbReference type="ChEBI" id="CHEBI:30013"/>
        <dbReference type="ChEBI" id="CHEBI:30616"/>
        <dbReference type="ChEBI" id="CHEBI:61977"/>
        <dbReference type="ChEBI" id="CHEBI:456216"/>
        <dbReference type="EC" id="2.7.11.1"/>
    </reaction>
</comment>
<dbReference type="InterPro" id="IPR030616">
    <property type="entry name" value="Aur-like"/>
</dbReference>
<evidence type="ECO:0000256" key="12">
    <source>
        <dbReference type="RuleBase" id="RU003651"/>
    </source>
</evidence>
<evidence type="ECO:0000313" key="17">
    <source>
        <dbReference type="Proteomes" id="UP000187203"/>
    </source>
</evidence>
<dbReference type="OrthoDB" id="10251136at2759"/>
<dbReference type="FunFam" id="1.10.8.60:FF:000022">
    <property type="entry name" value="Fidgetin like 1"/>
    <property type="match status" value="1"/>
</dbReference>
<dbReference type="CDD" id="cd02679">
    <property type="entry name" value="MIT_spastin"/>
    <property type="match status" value="1"/>
</dbReference>
<dbReference type="SUPFAM" id="SSF52540">
    <property type="entry name" value="P-loop containing nucleoside triphosphate hydrolases"/>
    <property type="match status" value="1"/>
</dbReference>
<feature type="binding site" evidence="9">
    <location>
        <position position="443"/>
    </location>
    <ligand>
        <name>ATP</name>
        <dbReference type="ChEBI" id="CHEBI:30616"/>
    </ligand>
</feature>
<dbReference type="InterPro" id="IPR003593">
    <property type="entry name" value="AAA+_ATPase"/>
</dbReference>
<dbReference type="InterPro" id="IPR003960">
    <property type="entry name" value="ATPase_AAA_CS"/>
</dbReference>
<dbReference type="Pfam" id="PF17862">
    <property type="entry name" value="AAA_lid_3"/>
    <property type="match status" value="1"/>
</dbReference>
<feature type="binding site" evidence="9">
    <location>
        <begin position="492"/>
        <end position="494"/>
    </location>
    <ligand>
        <name>ATP</name>
        <dbReference type="ChEBI" id="CHEBI:30616"/>
    </ligand>
</feature>
<dbReference type="InterPro" id="IPR000719">
    <property type="entry name" value="Prot_kinase_dom"/>
</dbReference>
<feature type="cross-link" description="Glycyl lysine isopeptide (Lys-Gly) (interchain with G-Cter in SUMO2)" evidence="10">
    <location>
        <position position="539"/>
    </location>
</feature>
<organism evidence="16 17">
    <name type="scientific">Corchorus olitorius</name>
    <dbReference type="NCBI Taxonomy" id="93759"/>
    <lineage>
        <taxon>Eukaryota</taxon>
        <taxon>Viridiplantae</taxon>
        <taxon>Streptophyta</taxon>
        <taxon>Embryophyta</taxon>
        <taxon>Tracheophyta</taxon>
        <taxon>Spermatophyta</taxon>
        <taxon>Magnoliopsida</taxon>
        <taxon>eudicotyledons</taxon>
        <taxon>Gunneridae</taxon>
        <taxon>Pentapetalae</taxon>
        <taxon>rosids</taxon>
        <taxon>malvids</taxon>
        <taxon>Malvales</taxon>
        <taxon>Malvaceae</taxon>
        <taxon>Grewioideae</taxon>
        <taxon>Apeibeae</taxon>
        <taxon>Corchorus</taxon>
    </lineage>
</organism>
<comment type="similarity">
    <text evidence="13">Belongs to the protein kinase superfamily. Ser/Thr protein kinase family. Aurora subfamily.</text>
</comment>
<comment type="caution">
    <text evidence="16">The sequence shown here is derived from an EMBL/GenBank/DDBJ whole genome shotgun (WGS) entry which is preliminary data.</text>
</comment>
<feature type="active site" description="Proton acceptor" evidence="8">
    <location>
        <position position="537"/>
    </location>
</feature>
<dbReference type="SMART" id="SM00745">
    <property type="entry name" value="MIT"/>
    <property type="match status" value="1"/>
</dbReference>
<dbReference type="FunFam" id="1.10.510.10:FF:000235">
    <property type="entry name" value="Serine/threonine-protein kinase ark1"/>
    <property type="match status" value="1"/>
</dbReference>
<comment type="catalytic activity">
    <reaction evidence="7 13">
        <text>L-seryl-[protein] + ATP = O-phospho-L-seryl-[protein] + ADP + H(+)</text>
        <dbReference type="Rhea" id="RHEA:17989"/>
        <dbReference type="Rhea" id="RHEA-COMP:9863"/>
        <dbReference type="Rhea" id="RHEA-COMP:11604"/>
        <dbReference type="ChEBI" id="CHEBI:15378"/>
        <dbReference type="ChEBI" id="CHEBI:29999"/>
        <dbReference type="ChEBI" id="CHEBI:30616"/>
        <dbReference type="ChEBI" id="CHEBI:83421"/>
        <dbReference type="ChEBI" id="CHEBI:456216"/>
        <dbReference type="EC" id="2.7.11.1"/>
    </reaction>
</comment>
<dbReference type="Gene3D" id="1.10.510.10">
    <property type="entry name" value="Transferase(Phosphotransferase) domain 1"/>
    <property type="match status" value="1"/>
</dbReference>
<sequence length="677" mass="77083">MDGVAGNERVAYKLRGYFDLAKEEIDKAVRAEEWGLIEDALVHYRNAERILVEASSTPVPLYISSSEQEKVKSYRQKISKWQGQVSERLQVLGRRAGGPSTISPRTSNPRRDVLQKSPRNQVVRNQGDRVGTPKPAQESANGYDSKMIEMINTAIVDRSPSVKWEDVAGLDKAKQALMEMVILPTRRRDLFTGLRRPARGLLLFGPPGNGKTMLAKAVASESQATFFNVSASSLTSKWVGEGEKLVRTLFMVAISKQPSVIFIDEIDSVLSTRLENEHDASRRLKSEFLIQFDGVTSNPNDLVIVIGATNKPQELDDAVLRRLVKRIYVPLPDENVRRLLLQNKLKGQAFSLPGRDLERLVRETEGYSGSDLQALCEEAAMMPIRELGSNILTVKANQKEEETNVKRDWSIKDFDIGKPLGKGKFGRVYLAREVKSKYIVALKVIFKEQIEKYKIHHQLRREMEIQTSLRHPNILRLYGWFHDNERIFLILEYAHGGELYKELRKKGHLSEKQAATYIASLTTALAYCHEKNVIHRDIKPENLLLDHEGRLKIADFGWSVQSRSKRHTMCGTLDYLAPEMVENKAHDYAVDNWTLGILCYEFLYGSPPFEAESQRDTFRRIMNVDLSFPPTPHVSMEAKNLISRLLVKDSYKRLSLQKIMEHPWIIKNADPLGTSKT</sequence>
<reference evidence="17" key="1">
    <citation type="submission" date="2013-09" db="EMBL/GenBank/DDBJ databases">
        <title>Corchorus olitorius genome sequencing.</title>
        <authorList>
            <person name="Alam M."/>
            <person name="Haque M.S."/>
            <person name="Islam M.S."/>
            <person name="Emdad E.M."/>
            <person name="Islam M.M."/>
            <person name="Ahmed B."/>
            <person name="Halim A."/>
            <person name="Hossen Q.M.M."/>
            <person name="Hossain M.Z."/>
            <person name="Ahmed R."/>
            <person name="Khan M.M."/>
            <person name="Islam R."/>
            <person name="Rashid M.M."/>
            <person name="Khan S.A."/>
            <person name="Rahman M.S."/>
            <person name="Alam M."/>
            <person name="Yahiya A.S."/>
            <person name="Khan M.S."/>
            <person name="Azam M.S."/>
            <person name="Haque T."/>
            <person name="Lashkar M.Z.H."/>
            <person name="Akhand A.I."/>
            <person name="Morshed G."/>
            <person name="Roy S."/>
            <person name="Uddin K.S."/>
            <person name="Rabeya T."/>
            <person name="Hossain A.S."/>
            <person name="Chowdhury A."/>
            <person name="Snigdha A.R."/>
            <person name="Mortoza M.S."/>
            <person name="Matin S.A."/>
            <person name="Hoque S.M.E."/>
            <person name="Islam M.K."/>
            <person name="Roy D.K."/>
            <person name="Haider R."/>
            <person name="Moosa M.M."/>
            <person name="Elias S.M."/>
            <person name="Hasan A.M."/>
            <person name="Jahan S."/>
            <person name="Shafiuddin M."/>
            <person name="Mahmood N."/>
            <person name="Shommy N.S."/>
        </authorList>
    </citation>
    <scope>NUCLEOTIDE SEQUENCE [LARGE SCALE GENOMIC DNA]</scope>
    <source>
        <strain evidence="17">cv. O-4</strain>
    </source>
</reference>
<gene>
    <name evidence="16" type="ORF">COLO4_12580</name>
</gene>
<dbReference type="FunFam" id="3.30.200.20:FF:000042">
    <property type="entry name" value="Aurora kinase A"/>
    <property type="match status" value="1"/>
</dbReference>
<dbReference type="InterPro" id="IPR027417">
    <property type="entry name" value="P-loop_NTPase"/>
</dbReference>
<dbReference type="AlphaFoldDB" id="A0A1R3K0M8"/>
<feature type="binding site" evidence="9">
    <location>
        <position position="555"/>
    </location>
    <ligand>
        <name>ATP</name>
        <dbReference type="ChEBI" id="CHEBI:30616"/>
    </ligand>
</feature>
<dbReference type="Gene3D" id="1.20.58.80">
    <property type="entry name" value="Phosphotransferase system, lactose/cellobiose-type IIA subunit"/>
    <property type="match status" value="1"/>
</dbReference>
<evidence type="ECO:0000313" key="16">
    <source>
        <dbReference type="EMBL" id="OMP00538.1"/>
    </source>
</evidence>
<dbReference type="GO" id="GO:0016887">
    <property type="term" value="F:ATP hydrolysis activity"/>
    <property type="evidence" value="ECO:0007669"/>
    <property type="project" value="InterPro"/>
</dbReference>
<evidence type="ECO:0000259" key="15">
    <source>
        <dbReference type="PROSITE" id="PS50011"/>
    </source>
</evidence>
<name>A0A1R3K0M8_9ROSI</name>
<dbReference type="GO" id="GO:0005524">
    <property type="term" value="F:ATP binding"/>
    <property type="evidence" value="ECO:0007669"/>
    <property type="project" value="UniProtKB-UniRule"/>
</dbReference>
<dbReference type="InterPro" id="IPR017441">
    <property type="entry name" value="Protein_kinase_ATP_BS"/>
</dbReference>
<evidence type="ECO:0000256" key="1">
    <source>
        <dbReference type="ARBA" id="ARBA00022527"/>
    </source>
</evidence>
<comment type="similarity">
    <text evidence="12">Belongs to the AAA ATPase family.</text>
</comment>
<dbReference type="InterPro" id="IPR008271">
    <property type="entry name" value="Ser/Thr_kinase_AS"/>
</dbReference>
<dbReference type="PROSITE" id="PS00674">
    <property type="entry name" value="AAA"/>
    <property type="match status" value="1"/>
</dbReference>
<dbReference type="CDD" id="cd14007">
    <property type="entry name" value="STKc_Aurora"/>
    <property type="match status" value="1"/>
</dbReference>
<dbReference type="EC" id="2.7.11.1" evidence="13"/>
<keyword evidence="17" id="KW-1185">Reference proteome</keyword>
<feature type="region of interest" description="Disordered" evidence="14">
    <location>
        <begin position="93"/>
        <end position="143"/>
    </location>
</feature>
<feature type="binding site" evidence="9">
    <location>
        <position position="424"/>
    </location>
    <ligand>
        <name>ATP</name>
        <dbReference type="ChEBI" id="CHEBI:30616"/>
    </ligand>
</feature>
<dbReference type="Gene3D" id="3.30.200.20">
    <property type="entry name" value="Phosphorylase Kinase, domain 1"/>
    <property type="match status" value="1"/>
</dbReference>
<dbReference type="Pfam" id="PF00004">
    <property type="entry name" value="AAA"/>
    <property type="match status" value="1"/>
</dbReference>
<dbReference type="SMART" id="SM00382">
    <property type="entry name" value="AAA"/>
    <property type="match status" value="1"/>
</dbReference>
<evidence type="ECO:0000256" key="2">
    <source>
        <dbReference type="ARBA" id="ARBA00022679"/>
    </source>
</evidence>
<accession>A0A1R3K0M8</accession>
<dbReference type="SMART" id="SM00220">
    <property type="entry name" value="S_TKc"/>
    <property type="match status" value="1"/>
</dbReference>
<dbReference type="STRING" id="93759.A0A1R3K0M8"/>
<dbReference type="PANTHER" id="PTHR24350">
    <property type="entry name" value="SERINE/THREONINE-PROTEIN KINASE IAL-RELATED"/>
    <property type="match status" value="1"/>
</dbReference>
<dbReference type="PROSITE" id="PS00108">
    <property type="entry name" value="PROTEIN_KINASE_ST"/>
    <property type="match status" value="1"/>
</dbReference>
<keyword evidence="4 13" id="KW-0418">Kinase</keyword>
<proteinExistence type="inferred from homology"/>
<dbReference type="InterPro" id="IPR003959">
    <property type="entry name" value="ATPase_AAA_core"/>
</dbReference>
<evidence type="ECO:0000256" key="3">
    <source>
        <dbReference type="ARBA" id="ARBA00022741"/>
    </source>
</evidence>
<dbReference type="EMBL" id="AWUE01014933">
    <property type="protein sequence ID" value="OMP00538.1"/>
    <property type="molecule type" value="Genomic_DNA"/>
</dbReference>
<feature type="domain" description="Protein kinase" evidence="15">
    <location>
        <begin position="414"/>
        <end position="665"/>
    </location>
</feature>
<dbReference type="InterPro" id="IPR041569">
    <property type="entry name" value="AAA_lid_3"/>
</dbReference>
<evidence type="ECO:0000256" key="6">
    <source>
        <dbReference type="ARBA" id="ARBA00047899"/>
    </source>
</evidence>
<dbReference type="Gene3D" id="3.40.50.300">
    <property type="entry name" value="P-loop containing nucleotide triphosphate hydrolases"/>
    <property type="match status" value="1"/>
</dbReference>
<dbReference type="Pfam" id="PF00069">
    <property type="entry name" value="Pkinase"/>
    <property type="match status" value="1"/>
</dbReference>
<feature type="binding site" evidence="9">
    <location>
        <begin position="541"/>
        <end position="542"/>
    </location>
    <ligand>
        <name>ATP</name>
        <dbReference type="ChEBI" id="CHEBI:30616"/>
    </ligand>
</feature>
<keyword evidence="2 13" id="KW-0808">Transferase</keyword>
<keyword evidence="1 13" id="KW-0723">Serine/threonine-protein kinase</keyword>
<dbReference type="InterPro" id="IPR007330">
    <property type="entry name" value="MIT_dom"/>
</dbReference>
<evidence type="ECO:0000256" key="9">
    <source>
        <dbReference type="PIRSR" id="PIRSR630616-2"/>
    </source>
</evidence>
<dbReference type="InterPro" id="IPR011009">
    <property type="entry name" value="Kinase-like_dom_sf"/>
</dbReference>
<dbReference type="PROSITE" id="PS50011">
    <property type="entry name" value="PROTEIN_KINASE_DOM"/>
    <property type="match status" value="1"/>
</dbReference>
<keyword evidence="3 9" id="KW-0547">Nucleotide-binding</keyword>
<dbReference type="FunFam" id="1.20.58.80:FF:000019">
    <property type="entry name" value="AAA-type ATPase family protein"/>
    <property type="match status" value="1"/>
</dbReference>
<dbReference type="SUPFAM" id="SSF56112">
    <property type="entry name" value="Protein kinase-like (PK-like)"/>
    <property type="match status" value="1"/>
</dbReference>